<dbReference type="PANTHER" id="PTHR46173">
    <property type="entry name" value="CCA TRNA NUCLEOTIDYLTRANSFERASE 1, MITOCHONDRIAL"/>
    <property type="match status" value="1"/>
</dbReference>
<dbReference type="Gene3D" id="3.30.460.10">
    <property type="entry name" value="Beta Polymerase, domain 2"/>
    <property type="match status" value="1"/>
</dbReference>
<gene>
    <name evidence="13" type="ORF">EV214_10145</name>
</gene>
<evidence type="ECO:0000256" key="3">
    <source>
        <dbReference type="ARBA" id="ARBA00022694"/>
    </source>
</evidence>
<keyword evidence="5" id="KW-0479">Metal-binding</keyword>
<evidence type="ECO:0000313" key="13">
    <source>
        <dbReference type="EMBL" id="TCO79815.1"/>
    </source>
</evidence>
<keyword evidence="4" id="KW-0548">Nucleotidyltransferase</keyword>
<keyword evidence="2 9" id="KW-0808">Transferase</keyword>
<evidence type="ECO:0000259" key="10">
    <source>
        <dbReference type="Pfam" id="PF01743"/>
    </source>
</evidence>
<keyword evidence="14" id="KW-1185">Reference proteome</keyword>
<feature type="domain" description="CCA-adding enzyme C-terminal" evidence="12">
    <location>
        <begin position="301"/>
        <end position="438"/>
    </location>
</feature>
<organism evidence="13 14">
    <name type="scientific">Marinisporobacter balticus</name>
    <dbReference type="NCBI Taxonomy" id="2018667"/>
    <lineage>
        <taxon>Bacteria</taxon>
        <taxon>Bacillati</taxon>
        <taxon>Bacillota</taxon>
        <taxon>Clostridia</taxon>
        <taxon>Peptostreptococcales</taxon>
        <taxon>Thermotaleaceae</taxon>
        <taxon>Marinisporobacter</taxon>
    </lineage>
</organism>
<dbReference type="InterPro" id="IPR032828">
    <property type="entry name" value="PolyA_RNA-bd"/>
</dbReference>
<evidence type="ECO:0000256" key="4">
    <source>
        <dbReference type="ARBA" id="ARBA00022695"/>
    </source>
</evidence>
<evidence type="ECO:0000259" key="11">
    <source>
        <dbReference type="Pfam" id="PF12627"/>
    </source>
</evidence>
<feature type="domain" description="tRNA nucleotidyltransferase/poly(A) polymerase RNA and SrmB- binding" evidence="11">
    <location>
        <begin position="172"/>
        <end position="233"/>
    </location>
</feature>
<dbReference type="SUPFAM" id="SSF81891">
    <property type="entry name" value="Poly A polymerase C-terminal region-like"/>
    <property type="match status" value="1"/>
</dbReference>
<dbReference type="OrthoDB" id="9805698at2"/>
<evidence type="ECO:0000256" key="2">
    <source>
        <dbReference type="ARBA" id="ARBA00022679"/>
    </source>
</evidence>
<name>A0A4R2LKA5_9FIRM</name>
<evidence type="ECO:0000259" key="12">
    <source>
        <dbReference type="Pfam" id="PF13735"/>
    </source>
</evidence>
<dbReference type="Pfam" id="PF13735">
    <property type="entry name" value="tRNA_NucTran2_2"/>
    <property type="match status" value="1"/>
</dbReference>
<keyword evidence="8 9" id="KW-0694">RNA-binding</keyword>
<evidence type="ECO:0000256" key="5">
    <source>
        <dbReference type="ARBA" id="ARBA00022723"/>
    </source>
</evidence>
<dbReference type="EMBL" id="SLWV01000001">
    <property type="protein sequence ID" value="TCO79815.1"/>
    <property type="molecule type" value="Genomic_DNA"/>
</dbReference>
<dbReference type="CDD" id="cd05398">
    <property type="entry name" value="NT_ClassII-CCAase"/>
    <property type="match status" value="1"/>
</dbReference>
<evidence type="ECO:0000256" key="8">
    <source>
        <dbReference type="ARBA" id="ARBA00022884"/>
    </source>
</evidence>
<dbReference type="Proteomes" id="UP000294919">
    <property type="component" value="Unassembled WGS sequence"/>
</dbReference>
<evidence type="ECO:0000256" key="1">
    <source>
        <dbReference type="ARBA" id="ARBA00001946"/>
    </source>
</evidence>
<dbReference type="GO" id="GO:0000166">
    <property type="term" value="F:nucleotide binding"/>
    <property type="evidence" value="ECO:0007669"/>
    <property type="project" value="UniProtKB-KW"/>
</dbReference>
<evidence type="ECO:0000256" key="7">
    <source>
        <dbReference type="ARBA" id="ARBA00022842"/>
    </source>
</evidence>
<evidence type="ECO:0000256" key="9">
    <source>
        <dbReference type="RuleBase" id="RU003953"/>
    </source>
</evidence>
<keyword evidence="3" id="KW-0819">tRNA processing</keyword>
<comment type="similarity">
    <text evidence="9">Belongs to the tRNA nucleotidyltransferase/poly(A) polymerase family.</text>
</comment>
<proteinExistence type="inferred from homology"/>
<dbReference type="CDD" id="cd00077">
    <property type="entry name" value="HDc"/>
    <property type="match status" value="1"/>
</dbReference>
<dbReference type="GO" id="GO:0016779">
    <property type="term" value="F:nucleotidyltransferase activity"/>
    <property type="evidence" value="ECO:0007669"/>
    <property type="project" value="UniProtKB-KW"/>
</dbReference>
<dbReference type="Gene3D" id="1.10.3090.10">
    <property type="entry name" value="cca-adding enzyme, domain 2"/>
    <property type="match status" value="1"/>
</dbReference>
<dbReference type="InterPro" id="IPR002646">
    <property type="entry name" value="PolA_pol_head_dom"/>
</dbReference>
<dbReference type="Gene3D" id="1.10.246.80">
    <property type="match status" value="1"/>
</dbReference>
<dbReference type="SUPFAM" id="SSF81301">
    <property type="entry name" value="Nucleotidyltransferase"/>
    <property type="match status" value="1"/>
</dbReference>
<dbReference type="Pfam" id="PF12627">
    <property type="entry name" value="PolyA_pol_RNAbd"/>
    <property type="match status" value="1"/>
</dbReference>
<reference evidence="13 14" key="1">
    <citation type="submission" date="2019-03" db="EMBL/GenBank/DDBJ databases">
        <title>Genomic Encyclopedia of Type Strains, Phase IV (KMG-IV): sequencing the most valuable type-strain genomes for metagenomic binning, comparative biology and taxonomic classification.</title>
        <authorList>
            <person name="Goeker M."/>
        </authorList>
    </citation>
    <scope>NUCLEOTIDE SEQUENCE [LARGE SCALE GENOMIC DNA]</scope>
    <source>
        <strain evidence="13 14">DSM 102940</strain>
    </source>
</reference>
<keyword evidence="7" id="KW-0460">Magnesium</keyword>
<sequence length="442" mass="51523">MKIQIPKKVHTVLDVLNFYKYEGYIVGGCVRDSILGRTPNDWDICTNCMPEKMLEIFYHFKVIPTGLKHGTVTVVVDDKSFEVTTYRIDQEYIDGRHPERVEFTNELKEDLKRRDFTVNAMAYGRKEGLIDYYGGMADIFNKKIRCVGDPMERFNEDYLRMLRGVRFSTQLGYELDIDTMQSIRKSSRNIVNISKERIREEINKILLSDKPSKGFKLLYETELLQYIIPELQECIKFEQRNPYHDKDVFDHVMSVLDHTEKDLVLRLAAMLHDIGKPQCFSVDESQIGHFYHHHMKGMDITEEILKRLKYDNKTIELVKILVKEHMCKYDKVTPRVVKGLINRIGLDNIERLFKLQIADIKGSKGPHAFDSIEKVIILYKKIISEQQPLSIKDLDINGMDLMKLGIPQGKKIGIILNCLLDKVLDDPELNTKELLIDEVKTM</sequence>
<dbReference type="AlphaFoldDB" id="A0A4R2LKA5"/>
<protein>
    <submittedName>
        <fullName evidence="13">tRNA nucleotidyltransferase (CCA-adding enzyme)</fullName>
    </submittedName>
</protein>
<dbReference type="Pfam" id="PF01743">
    <property type="entry name" value="PolyA_pol"/>
    <property type="match status" value="1"/>
</dbReference>
<dbReference type="PANTHER" id="PTHR46173:SF1">
    <property type="entry name" value="CCA TRNA NUCLEOTIDYLTRANSFERASE 1, MITOCHONDRIAL"/>
    <property type="match status" value="1"/>
</dbReference>
<dbReference type="RefSeq" id="WP_132241509.1">
    <property type="nucleotide sequence ID" value="NZ_SLWV01000001.1"/>
</dbReference>
<feature type="domain" description="Poly A polymerase head" evidence="10">
    <location>
        <begin position="24"/>
        <end position="145"/>
    </location>
</feature>
<dbReference type="InterPro" id="IPR043519">
    <property type="entry name" value="NT_sf"/>
</dbReference>
<dbReference type="GO" id="GO:0000049">
    <property type="term" value="F:tRNA binding"/>
    <property type="evidence" value="ECO:0007669"/>
    <property type="project" value="TreeGrafter"/>
</dbReference>
<keyword evidence="6" id="KW-0547">Nucleotide-binding</keyword>
<dbReference type="InterPro" id="IPR003607">
    <property type="entry name" value="HD/PDEase_dom"/>
</dbReference>
<evidence type="ECO:0000256" key="6">
    <source>
        <dbReference type="ARBA" id="ARBA00022741"/>
    </source>
</evidence>
<comment type="caution">
    <text evidence="13">The sequence shown here is derived from an EMBL/GenBank/DDBJ whole genome shotgun (WGS) entry which is preliminary data.</text>
</comment>
<accession>A0A4R2LKA5</accession>
<comment type="cofactor">
    <cofactor evidence="1">
        <name>Mg(2+)</name>
        <dbReference type="ChEBI" id="CHEBI:18420"/>
    </cofactor>
</comment>
<dbReference type="GO" id="GO:0008033">
    <property type="term" value="P:tRNA processing"/>
    <property type="evidence" value="ECO:0007669"/>
    <property type="project" value="UniProtKB-KW"/>
</dbReference>
<dbReference type="GO" id="GO:0046872">
    <property type="term" value="F:metal ion binding"/>
    <property type="evidence" value="ECO:0007669"/>
    <property type="project" value="UniProtKB-KW"/>
</dbReference>
<dbReference type="InterPro" id="IPR050264">
    <property type="entry name" value="Bact_CCA-adding_enz_type3_sf"/>
</dbReference>
<evidence type="ECO:0000313" key="14">
    <source>
        <dbReference type="Proteomes" id="UP000294919"/>
    </source>
</evidence>
<dbReference type="InterPro" id="IPR032810">
    <property type="entry name" value="CCA-adding_enz_C"/>
</dbReference>